<feature type="region of interest" description="Disordered" evidence="1">
    <location>
        <begin position="146"/>
        <end position="166"/>
    </location>
</feature>
<evidence type="ECO:0000313" key="2">
    <source>
        <dbReference type="EMBL" id="BBB29414.1"/>
    </source>
</evidence>
<dbReference type="AlphaFoldDB" id="A0A7R6SVC9"/>
<dbReference type="RefSeq" id="WP_201350037.1">
    <property type="nucleotide sequence ID" value="NZ_AP014546.1"/>
</dbReference>
<dbReference type="Proteomes" id="UP000595332">
    <property type="component" value="Chromosome"/>
</dbReference>
<keyword evidence="3" id="KW-1185">Reference proteome</keyword>
<name>A0A7R6SVC9_9GAMM</name>
<evidence type="ECO:0000256" key="1">
    <source>
        <dbReference type="SAM" id="MobiDB-lite"/>
    </source>
</evidence>
<dbReference type="EMBL" id="AP014546">
    <property type="protein sequence ID" value="BBB29414.1"/>
    <property type="molecule type" value="Genomic_DNA"/>
</dbReference>
<evidence type="ECO:0000313" key="3">
    <source>
        <dbReference type="Proteomes" id="UP000595332"/>
    </source>
</evidence>
<sequence length="166" mass="18176">MSIATFRGESSITDIADNLFAGLTAHQRKKVEAKILKANPQLHDLSKVRKGSILRIPEMPELRAKETRNLEKPDTQIAKDVSAAMNNFLERVADQGKAEKESIKAQHELLKSGAFKEGIAGSEVLSSLANEADKALAARTKLLNEQQKEMKSAIGQGLDDLSKLLK</sequence>
<dbReference type="KEGG" id="njp:NEJAP_1462"/>
<protein>
    <submittedName>
        <fullName evidence="2">Uncharacterized protein</fullName>
    </submittedName>
</protein>
<accession>A0A7R6SVC9</accession>
<reference evidence="2 3" key="1">
    <citation type="journal article" date="2008" name="Int. J. Syst. Evol. Microbiol.">
        <title>Neptunomonas japonica sp. nov., an Osedax japonicus symbiont-like bacterium isolated from sediment adjacent to sperm whale carcasses off Kagoshima, Japan.</title>
        <authorList>
            <person name="Miyazaki M."/>
            <person name="Nogi Y."/>
            <person name="Fujiwara Y."/>
            <person name="Kawato M."/>
            <person name="Kubokawa K."/>
            <person name="Horikoshi K."/>
        </authorList>
    </citation>
    <scope>NUCLEOTIDE SEQUENCE [LARGE SCALE GENOMIC DNA]</scope>
    <source>
        <strain evidence="2 3">JAMM 1380</strain>
    </source>
</reference>
<gene>
    <name evidence="2" type="ORF">NEJAP_1462</name>
</gene>
<organism evidence="2 3">
    <name type="scientific">Neptunomonas japonica JAMM 1380</name>
    <dbReference type="NCBI Taxonomy" id="1441457"/>
    <lineage>
        <taxon>Bacteria</taxon>
        <taxon>Pseudomonadati</taxon>
        <taxon>Pseudomonadota</taxon>
        <taxon>Gammaproteobacteria</taxon>
        <taxon>Oceanospirillales</taxon>
        <taxon>Oceanospirillaceae</taxon>
        <taxon>Neptunomonas</taxon>
    </lineage>
</organism>
<proteinExistence type="predicted"/>